<reference evidence="2" key="1">
    <citation type="submission" date="2023-06" db="EMBL/GenBank/DDBJ databases">
        <title>Genomic of Parafulvivirga corallium.</title>
        <authorList>
            <person name="Wang G."/>
        </authorList>
    </citation>
    <scope>NUCLEOTIDE SEQUENCE</scope>
    <source>
        <strain evidence="2">BMA10</strain>
    </source>
</reference>
<protein>
    <submittedName>
        <fullName evidence="2">LamG domain-containing protein</fullName>
    </submittedName>
</protein>
<accession>A0ABT8KGY9</accession>
<dbReference type="Pfam" id="PF13385">
    <property type="entry name" value="Laminin_G_3"/>
    <property type="match status" value="2"/>
</dbReference>
<keyword evidence="3" id="KW-1185">Reference proteome</keyword>
<dbReference type="Proteomes" id="UP001172082">
    <property type="component" value="Unassembled WGS sequence"/>
</dbReference>
<feature type="domain" description="Laminin G" evidence="1">
    <location>
        <begin position="655"/>
        <end position="792"/>
    </location>
</feature>
<dbReference type="SMART" id="SM00282">
    <property type="entry name" value="LamG"/>
    <property type="match status" value="1"/>
</dbReference>
<evidence type="ECO:0000313" key="2">
    <source>
        <dbReference type="EMBL" id="MDN5199969.1"/>
    </source>
</evidence>
<dbReference type="EMBL" id="JAUJEA010000001">
    <property type="protein sequence ID" value="MDN5199969.1"/>
    <property type="molecule type" value="Genomic_DNA"/>
</dbReference>
<dbReference type="InterPro" id="IPR013320">
    <property type="entry name" value="ConA-like_dom_sf"/>
</dbReference>
<dbReference type="PANTHER" id="PTHR47635:SF2">
    <property type="entry name" value="LAMG-LIKE JELLYROLL FOLD DOMAIN-CONTAINING PROTEIN"/>
    <property type="match status" value="1"/>
</dbReference>
<dbReference type="InterPro" id="IPR001791">
    <property type="entry name" value="Laminin_G"/>
</dbReference>
<comment type="caution">
    <text evidence="2">The sequence shown here is derived from an EMBL/GenBank/DDBJ whole genome shotgun (WGS) entry which is preliminary data.</text>
</comment>
<name>A0ABT8KGY9_9BACT</name>
<dbReference type="PANTHER" id="PTHR47635">
    <property type="entry name" value="CUB DOMAIN-CONTAINING PROTEIN"/>
    <property type="match status" value="1"/>
</dbReference>
<evidence type="ECO:0000313" key="3">
    <source>
        <dbReference type="Proteomes" id="UP001172082"/>
    </source>
</evidence>
<dbReference type="Gene3D" id="2.60.120.200">
    <property type="match status" value="2"/>
</dbReference>
<proteinExistence type="predicted"/>
<organism evidence="2 3">
    <name type="scientific">Splendidivirga corallicola</name>
    <dbReference type="NCBI Taxonomy" id="3051826"/>
    <lineage>
        <taxon>Bacteria</taxon>
        <taxon>Pseudomonadati</taxon>
        <taxon>Bacteroidota</taxon>
        <taxon>Cytophagia</taxon>
        <taxon>Cytophagales</taxon>
        <taxon>Splendidivirgaceae</taxon>
        <taxon>Splendidivirga</taxon>
    </lineage>
</organism>
<evidence type="ECO:0000259" key="1">
    <source>
        <dbReference type="SMART" id="SM00282"/>
    </source>
</evidence>
<dbReference type="RefSeq" id="WP_346749998.1">
    <property type="nucleotide sequence ID" value="NZ_JAUJEA010000001.1"/>
</dbReference>
<gene>
    <name evidence="2" type="ORF">QQ008_01320</name>
</gene>
<dbReference type="SUPFAM" id="SSF49899">
    <property type="entry name" value="Concanavalin A-like lectins/glucanases"/>
    <property type="match status" value="2"/>
</dbReference>
<sequence length="805" mass="89610">MENSTPINPAKSAIKIILACVLCFHLTSCEDNDPQINELQFKVDENQQRILIEDNSVLNGIEIIIPDGIFNEGEKIIVEKSSNNISTGNSMSEVTEIVFDIKTESGKNQFSKPIEIVIPYKTIDVENGEYPLVGYFNDVNESWGYITNIEFNESDKTLKFKTRHFSVFSLIVIKFINDIHDEINNILMKNGLGKEFFKTIIEEIDENNCSQLFDLRESLIYARNYSYNGIIGASEKYQDCKDLERTGFGGSIKPCEFLYGDFNSLQEYFLVKTIDLPLSDYEIFLEYLKSIPGLERAVKLWTIVFEGGLAIDCISCFLDNSLVAPKVISHYYISLLINQTLKKIDTKLLELECGQEGIIADYPFNGNANDESGNGYDGTVNGASLTFDRFGNPNSAYIFDGNDNIALGDILDDVFTGNNKFSISLWFEINDLSKAVSLLGKSSNTNCGEGQRQFSLNYEPSINKIVFRYSTKDKSNLREVQIADQIEKNKIYHAVLTYDGSLDSNNGLDRVNFYLDGINTGENLGSSIGGFPFDIQEGSAHLGIGNLLNSSGGNCNPNGFKGIIDDVKIFNYLLQDNEITDLFTEGGWPIDTGLIAYYPFNGNALDASGNNHTGIVNGPVLTTDRKGQANRAYSFDGIDDLISIEHSADLNPGQNAFSISGWFKTTMTTFGNVIAKSNQSERTRNFYQFNIYSNVEVQAEIGVVQDGIQIKAAGSRNDGNWHHFVMIRSPIGTYDSLVLFIDGVQVDNGKSNTLFDISPADEVTIGAIVDYDGSGITNYFKGEIDDIRIYNYAISNSKVSELYIE</sequence>